<organism evidence="2 3">
    <name type="scientific">Penaeus vannamei</name>
    <name type="common">Whiteleg shrimp</name>
    <name type="synonym">Litopenaeus vannamei</name>
    <dbReference type="NCBI Taxonomy" id="6689"/>
    <lineage>
        <taxon>Eukaryota</taxon>
        <taxon>Metazoa</taxon>
        <taxon>Ecdysozoa</taxon>
        <taxon>Arthropoda</taxon>
        <taxon>Crustacea</taxon>
        <taxon>Multicrustacea</taxon>
        <taxon>Malacostraca</taxon>
        <taxon>Eumalacostraca</taxon>
        <taxon>Eucarida</taxon>
        <taxon>Decapoda</taxon>
        <taxon>Dendrobranchiata</taxon>
        <taxon>Penaeoidea</taxon>
        <taxon>Penaeidae</taxon>
        <taxon>Penaeus</taxon>
    </lineage>
</organism>
<name>A0A3R7QZI1_PENVA</name>
<dbReference type="OrthoDB" id="6381459at2759"/>
<accession>A0A3R7QZI1</accession>
<feature type="compositionally biased region" description="Pro residues" evidence="1">
    <location>
        <begin position="296"/>
        <end position="321"/>
    </location>
</feature>
<sequence length="332" mass="35319">MYENRSAELHPGTEGVILDSLYRGEADRLLSEYVSLRDEVGDSSPSETLQAGFRNNRGCIQNINWRPRMRSWTLLVLTAALTASAEKLGNIEVITRDQLGQTLDPPAGGSSFGLPLSSPVQDDVPPPLSYLPPVQTPLPIEPTPVPLPTPIQPETDYLPPVASPVGQPEVETPTGLYNPPTAPAPGTNFPTGTDDYDFDYTDSGDNGQDFLSSIQSVQDSKLALLGSLAGAKASLFQGLRKAKSSIATGVSGALLSKGAGFSSLSQTGSGGSYGSGFSSSYGTDYGTNYGTNPRPVGRPYPSDPYPIYPPYPQPQPQPVYPVPVYPVYRPKP</sequence>
<dbReference type="Proteomes" id="UP000283509">
    <property type="component" value="Unassembled WGS sequence"/>
</dbReference>
<evidence type="ECO:0000313" key="2">
    <source>
        <dbReference type="EMBL" id="ROT84791.1"/>
    </source>
</evidence>
<feature type="region of interest" description="Disordered" evidence="1">
    <location>
        <begin position="283"/>
        <end position="321"/>
    </location>
</feature>
<gene>
    <name evidence="2" type="ORF">C7M84_022021</name>
</gene>
<proteinExistence type="predicted"/>
<reference evidence="2 3" key="1">
    <citation type="submission" date="2018-04" db="EMBL/GenBank/DDBJ databases">
        <authorList>
            <person name="Zhang X."/>
            <person name="Yuan J."/>
            <person name="Li F."/>
            <person name="Xiang J."/>
        </authorList>
    </citation>
    <scope>NUCLEOTIDE SEQUENCE [LARGE SCALE GENOMIC DNA]</scope>
    <source>
        <tissue evidence="2">Muscle</tissue>
    </source>
</reference>
<reference evidence="2 3" key="2">
    <citation type="submission" date="2019-01" db="EMBL/GenBank/DDBJ databases">
        <title>The decoding of complex shrimp genome reveals the adaptation for benthos swimmer, frequently molting mechanism and breeding impact on genome.</title>
        <authorList>
            <person name="Sun Y."/>
            <person name="Gao Y."/>
            <person name="Yu Y."/>
        </authorList>
    </citation>
    <scope>NUCLEOTIDE SEQUENCE [LARGE SCALE GENOMIC DNA]</scope>
    <source>
        <tissue evidence="2">Muscle</tissue>
    </source>
</reference>
<evidence type="ECO:0000313" key="3">
    <source>
        <dbReference type="Proteomes" id="UP000283509"/>
    </source>
</evidence>
<dbReference type="AlphaFoldDB" id="A0A3R7QZI1"/>
<evidence type="ECO:0000256" key="1">
    <source>
        <dbReference type="SAM" id="MobiDB-lite"/>
    </source>
</evidence>
<keyword evidence="3" id="KW-1185">Reference proteome</keyword>
<feature type="non-terminal residue" evidence="2">
    <location>
        <position position="332"/>
    </location>
</feature>
<dbReference type="EMBL" id="QCYY01000498">
    <property type="protein sequence ID" value="ROT84791.1"/>
    <property type="molecule type" value="Genomic_DNA"/>
</dbReference>
<protein>
    <submittedName>
        <fullName evidence="2">Uncharacterized protein</fullName>
    </submittedName>
</protein>
<comment type="caution">
    <text evidence="2">The sequence shown here is derived from an EMBL/GenBank/DDBJ whole genome shotgun (WGS) entry which is preliminary data.</text>
</comment>